<dbReference type="GO" id="GO:0042626">
    <property type="term" value="F:ATPase-coupled transmembrane transporter activity"/>
    <property type="evidence" value="ECO:0007669"/>
    <property type="project" value="TreeGrafter"/>
</dbReference>
<evidence type="ECO:0000256" key="4">
    <source>
        <dbReference type="ARBA" id="ARBA00022840"/>
    </source>
</evidence>
<protein>
    <submittedName>
        <fullName evidence="6 7">ABC transporter</fullName>
    </submittedName>
</protein>
<dbReference type="Proteomes" id="UP000606991">
    <property type="component" value="Unassembled WGS sequence"/>
</dbReference>
<evidence type="ECO:0000256" key="3">
    <source>
        <dbReference type="ARBA" id="ARBA00022741"/>
    </source>
</evidence>
<dbReference type="GO" id="GO:0005524">
    <property type="term" value="F:ATP binding"/>
    <property type="evidence" value="ECO:0007669"/>
    <property type="project" value="UniProtKB-KW"/>
</dbReference>
<dbReference type="PANTHER" id="PTHR43553">
    <property type="entry name" value="HEAVY METAL TRANSPORTER"/>
    <property type="match status" value="1"/>
</dbReference>
<keyword evidence="2" id="KW-0813">Transport</keyword>
<dbReference type="InterPro" id="IPR003593">
    <property type="entry name" value="AAA+_ATPase"/>
</dbReference>
<feature type="domain" description="ABC transporter" evidence="5">
    <location>
        <begin position="5"/>
        <end position="243"/>
    </location>
</feature>
<dbReference type="InterPro" id="IPR017871">
    <property type="entry name" value="ABC_transporter-like_CS"/>
</dbReference>
<name>A0A2W5Z9J5_9BACT</name>
<dbReference type="EMBL" id="JAEKNS010000112">
    <property type="protein sequence ID" value="MBJ7595334.1"/>
    <property type="molecule type" value="Genomic_DNA"/>
</dbReference>
<dbReference type="CDD" id="cd03225">
    <property type="entry name" value="ABC_cobalt_CbiO_domain1"/>
    <property type="match status" value="1"/>
</dbReference>
<evidence type="ECO:0000313" key="7">
    <source>
        <dbReference type="EMBL" id="PZR79516.1"/>
    </source>
</evidence>
<gene>
    <name evidence="7" type="ORF">DLM65_10570</name>
    <name evidence="6" type="ORF">JF886_10825</name>
</gene>
<dbReference type="GO" id="GO:0016887">
    <property type="term" value="F:ATP hydrolysis activity"/>
    <property type="evidence" value="ECO:0007669"/>
    <property type="project" value="InterPro"/>
</dbReference>
<dbReference type="InterPro" id="IPR027417">
    <property type="entry name" value="P-loop_NTPase"/>
</dbReference>
<evidence type="ECO:0000313" key="9">
    <source>
        <dbReference type="Proteomes" id="UP000606991"/>
    </source>
</evidence>
<accession>A0A934JXX4</accession>
<dbReference type="InterPro" id="IPR015856">
    <property type="entry name" value="ABC_transpr_CbiO/EcfA_su"/>
</dbReference>
<evidence type="ECO:0000313" key="8">
    <source>
        <dbReference type="Proteomes" id="UP000248724"/>
    </source>
</evidence>
<dbReference type="PROSITE" id="PS50893">
    <property type="entry name" value="ABC_TRANSPORTER_2"/>
    <property type="match status" value="2"/>
</dbReference>
<comment type="similarity">
    <text evidence="1">Belongs to the ABC transporter superfamily.</text>
</comment>
<dbReference type="RefSeq" id="WP_337312343.1">
    <property type="nucleotide sequence ID" value="NZ_JAEKNS010000112.1"/>
</dbReference>
<keyword evidence="4 6" id="KW-0067">ATP-binding</keyword>
<evidence type="ECO:0000256" key="2">
    <source>
        <dbReference type="ARBA" id="ARBA00022448"/>
    </source>
</evidence>
<dbReference type="Pfam" id="PF00005">
    <property type="entry name" value="ABC_tran"/>
    <property type="match status" value="2"/>
</dbReference>
<dbReference type="SMART" id="SM00382">
    <property type="entry name" value="AAA"/>
    <property type="match status" value="2"/>
</dbReference>
<dbReference type="InterPro" id="IPR050095">
    <property type="entry name" value="ECF_ABC_transporter_ATP-bd"/>
</dbReference>
<keyword evidence="3" id="KW-0547">Nucleotide-binding</keyword>
<sequence length="523" mass="54158">MAPLVDIVGLRYSYPESIDPALADVDLTLDGGLCVVGGPSGGGKSTLLRLFNGLVPHLYGGRIRGRACVDGRDVLRTATRHLATSVGFVFQDAERQSVYATVERDIAFGLENLGVPAQEMRARVDVILEELCLEGLRGRSIATLSGGERQRVAVAGALVLRPRLLVLDEPFAQLDAPNARALLDICLRLRDGGTTLVIAEHRLDDLLPVADSLVTVAAGKLTGPAAPSLLADSLDSAPQVVRLSRAMGWAPPLLSTGTLHLDASLEPPHAQRNTAPAAWHLSGVVAGHGDLLIDVDASAARGEVVAVMGRNGSGKTTLLRVIAGLITPRSGSAWRAAGRVAYLPQNPAALLHRETVAAEIAWTMRGEPRSAAGDTAQRTLLGTLGVDTIAASDPRELSSGQRQRAAVAAILAGSPTVALLDEPTRGMDGTARDGLVAAVRGLAAQGTSVVLATHDSELASGIADRVMIIEEGEVRDCGAPSAALSGDHDHATQLGRLVGSPGPVTVDAVTALLANTAAQAVSR</sequence>
<organism evidence="7 8">
    <name type="scientific">Candidatus Aeolococcus gillhamiae</name>
    <dbReference type="NCBI Taxonomy" id="3127015"/>
    <lineage>
        <taxon>Bacteria</taxon>
        <taxon>Bacillati</taxon>
        <taxon>Candidatus Dormiibacterota</taxon>
        <taxon>Candidatus Dormibacteria</taxon>
        <taxon>Candidatus Aeolococcales</taxon>
        <taxon>Candidatus Aeolococcaceae</taxon>
        <taxon>Candidatus Aeolococcus</taxon>
    </lineage>
</organism>
<evidence type="ECO:0000259" key="5">
    <source>
        <dbReference type="PROSITE" id="PS50893"/>
    </source>
</evidence>
<proteinExistence type="inferred from homology"/>
<reference evidence="7" key="2">
    <citation type="submission" date="2018-05" db="EMBL/GenBank/DDBJ databases">
        <authorList>
            <person name="Ferrari B."/>
        </authorList>
    </citation>
    <scope>NUCLEOTIDE SEQUENCE</scope>
    <source>
        <strain evidence="7">RRmetagenome_bin12</strain>
    </source>
</reference>
<dbReference type="Gene3D" id="3.40.50.300">
    <property type="entry name" value="P-loop containing nucleotide triphosphate hydrolases"/>
    <property type="match status" value="2"/>
</dbReference>
<dbReference type="SUPFAM" id="SSF52540">
    <property type="entry name" value="P-loop containing nucleoside triphosphate hydrolases"/>
    <property type="match status" value="2"/>
</dbReference>
<dbReference type="Proteomes" id="UP000248724">
    <property type="component" value="Unassembled WGS sequence"/>
</dbReference>
<feature type="domain" description="ABC transporter" evidence="5">
    <location>
        <begin position="265"/>
        <end position="496"/>
    </location>
</feature>
<evidence type="ECO:0000313" key="6">
    <source>
        <dbReference type="EMBL" id="MBJ7595334.1"/>
    </source>
</evidence>
<reference evidence="7 8" key="1">
    <citation type="journal article" date="2017" name="Nature">
        <title>Atmospheric trace gases support primary production in Antarctic desert surface soil.</title>
        <authorList>
            <person name="Ji M."/>
            <person name="Greening C."/>
            <person name="Vanwonterghem I."/>
            <person name="Carere C.R."/>
            <person name="Bay S.K."/>
            <person name="Steen J.A."/>
            <person name="Montgomery K."/>
            <person name="Lines T."/>
            <person name="Beardall J."/>
            <person name="van Dorst J."/>
            <person name="Snape I."/>
            <person name="Stott M.B."/>
            <person name="Hugenholtz P."/>
            <person name="Ferrari B.C."/>
        </authorList>
    </citation>
    <scope>NUCLEOTIDE SEQUENCE [LARGE SCALE GENOMIC DNA]</scope>
    <source>
        <strain evidence="7">RRmetagenome_bin12</strain>
    </source>
</reference>
<comment type="caution">
    <text evidence="7">The sequence shown here is derived from an EMBL/GenBank/DDBJ whole genome shotgun (WGS) entry which is preliminary data.</text>
</comment>
<dbReference type="InterPro" id="IPR003439">
    <property type="entry name" value="ABC_transporter-like_ATP-bd"/>
</dbReference>
<dbReference type="PROSITE" id="PS00211">
    <property type="entry name" value="ABC_TRANSPORTER_1"/>
    <property type="match status" value="2"/>
</dbReference>
<dbReference type="EMBL" id="QHBU01000201">
    <property type="protein sequence ID" value="PZR79516.1"/>
    <property type="molecule type" value="Genomic_DNA"/>
</dbReference>
<reference evidence="6 9" key="3">
    <citation type="submission" date="2020-10" db="EMBL/GenBank/DDBJ databases">
        <title>Ca. Dormibacterota MAGs.</title>
        <authorList>
            <person name="Montgomery K."/>
        </authorList>
    </citation>
    <scope>NUCLEOTIDE SEQUENCE [LARGE SCALE GENOMIC DNA]</scope>
    <source>
        <strain evidence="6">SC8812_S17_18</strain>
    </source>
</reference>
<dbReference type="GO" id="GO:0043190">
    <property type="term" value="C:ATP-binding cassette (ABC) transporter complex"/>
    <property type="evidence" value="ECO:0007669"/>
    <property type="project" value="TreeGrafter"/>
</dbReference>
<accession>A0A2W5Z9J5</accession>
<evidence type="ECO:0000256" key="1">
    <source>
        <dbReference type="ARBA" id="ARBA00005417"/>
    </source>
</evidence>
<dbReference type="AlphaFoldDB" id="A0A2W5Z9J5"/>